<evidence type="ECO:0000256" key="3">
    <source>
        <dbReference type="ARBA" id="ARBA00023242"/>
    </source>
</evidence>
<evidence type="ECO:0008006" key="6">
    <source>
        <dbReference type="Google" id="ProtNLM"/>
    </source>
</evidence>
<organism evidence="4 5">
    <name type="scientific">Henosepilachna vigintioctopunctata</name>
    <dbReference type="NCBI Taxonomy" id="420089"/>
    <lineage>
        <taxon>Eukaryota</taxon>
        <taxon>Metazoa</taxon>
        <taxon>Ecdysozoa</taxon>
        <taxon>Arthropoda</taxon>
        <taxon>Hexapoda</taxon>
        <taxon>Insecta</taxon>
        <taxon>Pterygota</taxon>
        <taxon>Neoptera</taxon>
        <taxon>Endopterygota</taxon>
        <taxon>Coleoptera</taxon>
        <taxon>Polyphaga</taxon>
        <taxon>Cucujiformia</taxon>
        <taxon>Coccinelloidea</taxon>
        <taxon>Coccinellidae</taxon>
        <taxon>Epilachninae</taxon>
        <taxon>Epilachnini</taxon>
        <taxon>Henosepilachna</taxon>
    </lineage>
</organism>
<evidence type="ECO:0000256" key="1">
    <source>
        <dbReference type="ARBA" id="ARBA00004123"/>
    </source>
</evidence>
<protein>
    <recommendedName>
        <fullName evidence="6">Protein NRDE2 homolog</fullName>
    </recommendedName>
</protein>
<dbReference type="PANTHER" id="PTHR13471">
    <property type="entry name" value="TETRATRICOPEPTIDE-LIKE HELICAL"/>
    <property type="match status" value="1"/>
</dbReference>
<proteinExistence type="inferred from homology"/>
<reference evidence="4 5" key="1">
    <citation type="submission" date="2023-03" db="EMBL/GenBank/DDBJ databases">
        <title>Genome insight into feeding habits of ladybird beetles.</title>
        <authorList>
            <person name="Li H.-S."/>
            <person name="Huang Y.-H."/>
            <person name="Pang H."/>
        </authorList>
    </citation>
    <scope>NUCLEOTIDE SEQUENCE [LARGE SCALE GENOMIC DNA]</scope>
    <source>
        <strain evidence="4">SYSU_2023b</strain>
        <tissue evidence="4">Whole body</tissue>
    </source>
</reference>
<keyword evidence="5" id="KW-1185">Reference proteome</keyword>
<accession>A0AAW1UGD7</accession>
<dbReference type="GO" id="GO:0031048">
    <property type="term" value="P:regulatory ncRNA-mediated heterochromatin formation"/>
    <property type="evidence" value="ECO:0007669"/>
    <property type="project" value="TreeGrafter"/>
</dbReference>
<keyword evidence="3" id="KW-0539">Nucleus</keyword>
<dbReference type="Gene3D" id="1.25.40.10">
    <property type="entry name" value="Tetratricopeptide repeat domain"/>
    <property type="match status" value="1"/>
</dbReference>
<dbReference type="EMBL" id="JARQZJ010000061">
    <property type="protein sequence ID" value="KAK9878866.1"/>
    <property type="molecule type" value="Genomic_DNA"/>
</dbReference>
<dbReference type="InterPro" id="IPR013633">
    <property type="entry name" value="NRDE-2"/>
</dbReference>
<evidence type="ECO:0000313" key="5">
    <source>
        <dbReference type="Proteomes" id="UP001431783"/>
    </source>
</evidence>
<dbReference type="InterPro" id="IPR011990">
    <property type="entry name" value="TPR-like_helical_dom_sf"/>
</dbReference>
<comment type="caution">
    <text evidence="4">The sequence shown here is derived from an EMBL/GenBank/DDBJ whole genome shotgun (WGS) entry which is preliminary data.</text>
</comment>
<dbReference type="AlphaFoldDB" id="A0AAW1UGD7"/>
<comment type="subcellular location">
    <subcellularLocation>
        <location evidence="1">Nucleus</location>
    </subcellularLocation>
</comment>
<name>A0AAW1UGD7_9CUCU</name>
<evidence type="ECO:0000313" key="4">
    <source>
        <dbReference type="EMBL" id="KAK9878866.1"/>
    </source>
</evidence>
<evidence type="ECO:0000256" key="2">
    <source>
        <dbReference type="ARBA" id="ARBA00009265"/>
    </source>
</evidence>
<gene>
    <name evidence="4" type="ORF">WA026_003698</name>
</gene>
<dbReference type="GO" id="GO:1902369">
    <property type="term" value="P:negative regulation of RNA catabolic process"/>
    <property type="evidence" value="ECO:0007669"/>
    <property type="project" value="TreeGrafter"/>
</dbReference>
<comment type="similarity">
    <text evidence="2">Belongs to the NRDE2 family.</text>
</comment>
<dbReference type="Proteomes" id="UP001431783">
    <property type="component" value="Unassembled WGS sequence"/>
</dbReference>
<dbReference type="PANTHER" id="PTHR13471:SF0">
    <property type="entry name" value="NUCLEAR EXOSOME REGULATOR NRDE2"/>
    <property type="match status" value="1"/>
</dbReference>
<dbReference type="Pfam" id="PF08424">
    <property type="entry name" value="NRDE-2"/>
    <property type="match status" value="1"/>
</dbReference>
<dbReference type="GO" id="GO:0071013">
    <property type="term" value="C:catalytic step 2 spliceosome"/>
    <property type="evidence" value="ECO:0007669"/>
    <property type="project" value="TreeGrafter"/>
</dbReference>
<sequence length="953" mass="111367">MSVFPAYADAKIPSDVAQESWLENNSFQLDFSKVTEARNSFDSINNVEKDAKKSESLICTKGKKKYKKTRNRERESDVFYIDKKSNSEFLTVKTICRPSVAKYKISYYLIGTNKKKEFFKRYFKKIKEAHSSASKEEINKDLSGKELLNSDFDTCKEQKELMQTTAFYNKSLSDEPNNVEMWLKFIDFQDVIFKSEKTFKKGSFAKALRTSAERKLSILEKALSHNPNSEDLHRKRLNIMVSVYPADELQKHLKILLEKDTGNIILWQGYIEATQCSMSHCNTLSVLNLYILCLSNLHKLKRNTGFDNKILEESILRIVYQCGLFLKQSGLFERLWTLLKMYLEINLGDLIQNSFNITVNCNEKQLLELEDMVFKSQLPRHELWLRVEKLRESCHWLPVIKDCSDPQRIIFTNDVFELIQPITMEENTFRLIVSVLTLLKIPLLPCRHNTMQEVGLDHVPWALDSIETVLPIFFEMYPINSHQENFLIDFHLVVGPQYLKVLPGQEEYLNFMLNVMQRCIDCLKGKDKCSLIIWWLRFQRLLIILNNNGRFKLPDNIKKYIKSNVKSLLKKPENRNNAVLFIEYALLEKEMTSNESCMQILQIALSFFKNKYLEPLHMEEEQAVKCYLIRTLVETMINMKKTDEALRILVNFVLENSVDLECDLNEDILNVARVKFEQLTVQFLQQKKFEKLGLVEHFLPIFLCDWIICYSWFMYLTKGPSECATILDSILDTLNSKTNEKLLQIEIIYEFYVAVMFKSSIDNPSSGICKAMEDIMHKSLQYSPNNLCLLSTLAKKQCMLKSLGPRWWKIKTLLLNSGHALPVLLLIITSYHIMIDGQETCWDLGTGTSVHVEATNLKFRMLSLYKEATKMGICTRRCGLIWRLYLQFVYKYFDTNLCKKIYYSAVEECPWLKALYIDAAVYIPSELGQVQDILIEKQLRIHITPEELEILRD</sequence>